<dbReference type="RefSeq" id="WP_280650739.1">
    <property type="nucleotide sequence ID" value="NZ_JANQDL010000098.1"/>
</dbReference>
<evidence type="ECO:0000256" key="4">
    <source>
        <dbReference type="ARBA" id="ARBA00022692"/>
    </source>
</evidence>
<organism evidence="10 11">
    <name type="scientific">Umezakia ovalisporum FSS-62</name>
    <dbReference type="NCBI Taxonomy" id="2971776"/>
    <lineage>
        <taxon>Bacteria</taxon>
        <taxon>Bacillati</taxon>
        <taxon>Cyanobacteriota</taxon>
        <taxon>Cyanophyceae</taxon>
        <taxon>Nostocales</taxon>
        <taxon>Nodulariaceae</taxon>
        <taxon>Umezakia</taxon>
    </lineage>
</organism>
<dbReference type="Proteomes" id="UP001159370">
    <property type="component" value="Unassembled WGS sequence"/>
</dbReference>
<keyword evidence="7" id="KW-0653">Protein transport</keyword>
<sequence>MKVNLHTPVEETQIQILPLIDVVFCILTFFLLAALQFTRQQAINIDLPKASTSTVAGVSSQSATKIVTIDAVGNLYVEKQPVQREQLAQTLRQYLQANSNGTLVLNASRTATYNDVVSILDLMRQVGGDRVSLGIIPGPSQLPTDSLNPPNFPMSPEGLPTPAPEVNPDMMSPVLPKEIAPQVPVAPETSPAR</sequence>
<comment type="caution">
    <text evidence="10">The sequence shown here is derived from an EMBL/GenBank/DDBJ whole genome shotgun (WGS) entry which is preliminary data.</text>
</comment>
<evidence type="ECO:0000256" key="1">
    <source>
        <dbReference type="ARBA" id="ARBA00004162"/>
    </source>
</evidence>
<dbReference type="GO" id="GO:0022857">
    <property type="term" value="F:transmembrane transporter activity"/>
    <property type="evidence" value="ECO:0007669"/>
    <property type="project" value="InterPro"/>
</dbReference>
<keyword evidence="4 7" id="KW-0812">Transmembrane</keyword>
<dbReference type="EMBL" id="JANQDL010000098">
    <property type="protein sequence ID" value="MDH6065057.1"/>
    <property type="molecule type" value="Genomic_DNA"/>
</dbReference>
<protein>
    <submittedName>
        <fullName evidence="10">Biopolymer transporter ExbD</fullName>
    </submittedName>
</protein>
<gene>
    <name evidence="10" type="ORF">NWP23_15105</name>
</gene>
<evidence type="ECO:0000313" key="11">
    <source>
        <dbReference type="Proteomes" id="UP001159370"/>
    </source>
</evidence>
<accession>A0AA43H181</accession>
<dbReference type="GO" id="GO:0005886">
    <property type="term" value="C:plasma membrane"/>
    <property type="evidence" value="ECO:0007669"/>
    <property type="project" value="UniProtKB-SubCell"/>
</dbReference>
<dbReference type="AlphaFoldDB" id="A0AA43H181"/>
<dbReference type="Pfam" id="PF02472">
    <property type="entry name" value="ExbD"/>
    <property type="match status" value="1"/>
</dbReference>
<proteinExistence type="inferred from homology"/>
<evidence type="ECO:0000256" key="5">
    <source>
        <dbReference type="ARBA" id="ARBA00022989"/>
    </source>
</evidence>
<evidence type="ECO:0000256" key="2">
    <source>
        <dbReference type="ARBA" id="ARBA00005811"/>
    </source>
</evidence>
<keyword evidence="3" id="KW-1003">Cell membrane</keyword>
<evidence type="ECO:0000256" key="9">
    <source>
        <dbReference type="SAM" id="Phobius"/>
    </source>
</evidence>
<comment type="similarity">
    <text evidence="2 7">Belongs to the ExbD/TolR family.</text>
</comment>
<dbReference type="GeneID" id="83683828"/>
<feature type="transmembrane region" description="Helical" evidence="9">
    <location>
        <begin position="16"/>
        <end position="35"/>
    </location>
</feature>
<feature type="region of interest" description="Disordered" evidence="8">
    <location>
        <begin position="139"/>
        <end position="193"/>
    </location>
</feature>
<dbReference type="PANTHER" id="PTHR30558">
    <property type="entry name" value="EXBD MEMBRANE COMPONENT OF PMF-DRIVEN MACROMOLECULE IMPORT SYSTEM"/>
    <property type="match status" value="1"/>
</dbReference>
<keyword evidence="5 9" id="KW-1133">Transmembrane helix</keyword>
<dbReference type="PANTHER" id="PTHR30558:SF3">
    <property type="entry name" value="BIOPOLYMER TRANSPORT PROTEIN EXBD-RELATED"/>
    <property type="match status" value="1"/>
</dbReference>
<reference evidence="10 11" key="1">
    <citation type="journal article" date="2023" name="J. Phycol.">
        <title>Chrysosporum ovalisporum is synonymous with the true-branching cyanobacterium Umezakia natans (Nostocales/Aphanizomenonaceae).</title>
        <authorList>
            <person name="McGregor G.B."/>
            <person name="Sendall B.C."/>
            <person name="Niiyama Y."/>
            <person name="Tuji A."/>
            <person name="Willis A."/>
        </authorList>
    </citation>
    <scope>NUCLEOTIDE SEQUENCE [LARGE SCALE GENOMIC DNA]</scope>
    <source>
        <strain evidence="10 11">FSS-62</strain>
    </source>
</reference>
<evidence type="ECO:0000256" key="8">
    <source>
        <dbReference type="SAM" id="MobiDB-lite"/>
    </source>
</evidence>
<keyword evidence="7" id="KW-0813">Transport</keyword>
<name>A0AA43H181_9CYAN</name>
<evidence type="ECO:0000256" key="7">
    <source>
        <dbReference type="RuleBase" id="RU003879"/>
    </source>
</evidence>
<evidence type="ECO:0000256" key="6">
    <source>
        <dbReference type="ARBA" id="ARBA00023136"/>
    </source>
</evidence>
<evidence type="ECO:0000313" key="10">
    <source>
        <dbReference type="EMBL" id="MDH6065057.1"/>
    </source>
</evidence>
<dbReference type="InterPro" id="IPR003400">
    <property type="entry name" value="ExbD"/>
</dbReference>
<evidence type="ECO:0000256" key="3">
    <source>
        <dbReference type="ARBA" id="ARBA00022475"/>
    </source>
</evidence>
<dbReference type="GO" id="GO:0015031">
    <property type="term" value="P:protein transport"/>
    <property type="evidence" value="ECO:0007669"/>
    <property type="project" value="UniProtKB-KW"/>
</dbReference>
<comment type="subcellular location">
    <subcellularLocation>
        <location evidence="1">Cell membrane</location>
        <topology evidence="1">Single-pass membrane protein</topology>
    </subcellularLocation>
    <subcellularLocation>
        <location evidence="7">Cell membrane</location>
        <topology evidence="7">Single-pass type II membrane protein</topology>
    </subcellularLocation>
</comment>
<dbReference type="Gene3D" id="3.30.420.270">
    <property type="match status" value="1"/>
</dbReference>
<keyword evidence="6 9" id="KW-0472">Membrane</keyword>